<dbReference type="AlphaFoldDB" id="A0AB34WZA3"/>
<dbReference type="Gene3D" id="3.40.50.720">
    <property type="entry name" value="NAD(P)-binding Rossmann-like Domain"/>
    <property type="match status" value="1"/>
</dbReference>
<dbReference type="Pfam" id="PF01210">
    <property type="entry name" value="NAD_Gly3P_dh_N"/>
    <property type="match status" value="1"/>
</dbReference>
<evidence type="ECO:0000256" key="12">
    <source>
        <dbReference type="RuleBase" id="RU000439"/>
    </source>
</evidence>
<dbReference type="PRINTS" id="PR00077">
    <property type="entry name" value="GPDHDRGNASE"/>
</dbReference>
<dbReference type="SUPFAM" id="SSF51735">
    <property type="entry name" value="NAD(P)-binding Rossmann-fold domains"/>
    <property type="match status" value="1"/>
</dbReference>
<comment type="caution">
    <text evidence="15">The sequence shown here is derived from an EMBL/GenBank/DDBJ whole genome shotgun (WGS) entry which is preliminary data.</text>
</comment>
<feature type="binding site" evidence="10">
    <location>
        <position position="163"/>
    </location>
    <ligand>
        <name>NAD(+)</name>
        <dbReference type="ChEBI" id="CHEBI:57540"/>
    </ligand>
</feature>
<evidence type="ECO:0000256" key="10">
    <source>
        <dbReference type="PIRSR" id="PIRSR000114-3"/>
    </source>
</evidence>
<evidence type="ECO:0000313" key="16">
    <source>
        <dbReference type="Proteomes" id="UP000070572"/>
    </source>
</evidence>
<dbReference type="InterPro" id="IPR008927">
    <property type="entry name" value="6-PGluconate_DH-like_C_sf"/>
</dbReference>
<dbReference type="GO" id="GO:0046168">
    <property type="term" value="P:glycerol-3-phosphate catabolic process"/>
    <property type="evidence" value="ECO:0007669"/>
    <property type="project" value="InterPro"/>
</dbReference>
<keyword evidence="7" id="KW-1208">Phospholipid metabolism</keyword>
<dbReference type="EC" id="1.1.1.94" evidence="12"/>
<evidence type="ECO:0000256" key="7">
    <source>
        <dbReference type="ARBA" id="ARBA00023264"/>
    </source>
</evidence>
<keyword evidence="3 11" id="KW-0560">Oxidoreductase</keyword>
<dbReference type="Gene3D" id="1.10.1040.10">
    <property type="entry name" value="N-(1-d-carboxylethyl)-l-norvaline Dehydrogenase, domain 2"/>
    <property type="match status" value="1"/>
</dbReference>
<evidence type="ECO:0000256" key="11">
    <source>
        <dbReference type="RuleBase" id="RU000437"/>
    </source>
</evidence>
<accession>A0AB34WZA3</accession>
<sequence length="368" mass="39555">MMQEYLISNTLGRNKMAKIVMLGSGIMATALSFPSSENGHEVRLVGTHLDRDIIDSIKAKGIHPDLGLKVNDGVKVYQLEDAEEAFADADVVMCGVNSFGIEWAGEQLAGLLKPGQDVLCITKGMRADEDGTMHVLPEVLKKAVGPELASQVSWSAIVGPSIAGELAVHHDTCVVFCGEDQEVLTKLADMFRTDYYHVWTSTDFIGHETGAATKNIYAFAAGFGDGLLDKEGKTDAKYVRFNYGAAVFAQGQKELRQFVQLLGGEAVTADGLGGVGDMFVTSMGGRNVKAGRYVGSGVPFSEVRDSLMKGVTLEGVAAIQVIGAALKPLTERGVIKEDDFPLCRYLYSVVAEDAPLEMPWSLFFGGER</sequence>
<dbReference type="EMBL" id="LSDN01000015">
    <property type="protein sequence ID" value="KXB80562.1"/>
    <property type="molecule type" value="Genomic_DNA"/>
</dbReference>
<evidence type="ECO:0000313" key="15">
    <source>
        <dbReference type="EMBL" id="KXB80562.1"/>
    </source>
</evidence>
<feature type="binding site" evidence="9">
    <location>
        <begin position="286"/>
        <end position="287"/>
    </location>
    <ligand>
        <name>substrate</name>
    </ligand>
</feature>
<feature type="active site" description="Proton acceptor" evidence="8">
    <location>
        <position position="214"/>
    </location>
</feature>
<dbReference type="PIRSF" id="PIRSF000114">
    <property type="entry name" value="Glycerol-3-P_dh"/>
    <property type="match status" value="1"/>
</dbReference>
<evidence type="ECO:0000256" key="4">
    <source>
        <dbReference type="ARBA" id="ARBA00023027"/>
    </source>
</evidence>
<evidence type="ECO:0000256" key="2">
    <source>
        <dbReference type="ARBA" id="ARBA00022516"/>
    </source>
</evidence>
<dbReference type="GO" id="GO:0005975">
    <property type="term" value="P:carbohydrate metabolic process"/>
    <property type="evidence" value="ECO:0007669"/>
    <property type="project" value="InterPro"/>
</dbReference>
<evidence type="ECO:0000259" key="14">
    <source>
        <dbReference type="Pfam" id="PF07479"/>
    </source>
</evidence>
<evidence type="ECO:0000256" key="1">
    <source>
        <dbReference type="ARBA" id="ARBA00011009"/>
    </source>
</evidence>
<dbReference type="InterPro" id="IPR006109">
    <property type="entry name" value="G3P_DH_NAD-dep_C"/>
</dbReference>
<feature type="domain" description="Glycerol-3-phosphate dehydrogenase NAD-dependent C-terminal" evidence="14">
    <location>
        <begin position="203"/>
        <end position="357"/>
    </location>
</feature>
<name>A0AB34WZA3_9ACTO</name>
<feature type="domain" description="Glycerol-3-phosphate dehydrogenase NAD-dependent N-terminal" evidence="13">
    <location>
        <begin position="18"/>
        <end position="182"/>
    </location>
</feature>
<dbReference type="GO" id="GO:0051287">
    <property type="term" value="F:NAD binding"/>
    <property type="evidence" value="ECO:0007669"/>
    <property type="project" value="InterPro"/>
</dbReference>
<dbReference type="InterPro" id="IPR013328">
    <property type="entry name" value="6PGD_dom2"/>
</dbReference>
<evidence type="ECO:0000256" key="9">
    <source>
        <dbReference type="PIRSR" id="PIRSR000114-2"/>
    </source>
</evidence>
<dbReference type="InterPro" id="IPR036291">
    <property type="entry name" value="NAD(P)-bd_dom_sf"/>
</dbReference>
<gene>
    <name evidence="15" type="ORF">HMPREF1862_01245</name>
</gene>
<evidence type="ECO:0000256" key="8">
    <source>
        <dbReference type="PIRSR" id="PIRSR000114-1"/>
    </source>
</evidence>
<comment type="similarity">
    <text evidence="1 11">Belongs to the NAD-dependent glycerol-3-phosphate dehydrogenase family.</text>
</comment>
<feature type="binding site" evidence="10">
    <location>
        <position position="286"/>
    </location>
    <ligand>
        <name>NAD(+)</name>
        <dbReference type="ChEBI" id="CHEBI:57540"/>
    </ligand>
</feature>
<proteinExistence type="inferred from homology"/>
<keyword evidence="6" id="KW-0594">Phospholipid biosynthesis</keyword>
<keyword evidence="2" id="KW-0444">Lipid biosynthesis</keyword>
<dbReference type="PANTHER" id="PTHR11728">
    <property type="entry name" value="GLYCEROL-3-PHOSPHATE DEHYDROGENASE"/>
    <property type="match status" value="1"/>
</dbReference>
<dbReference type="SUPFAM" id="SSF48179">
    <property type="entry name" value="6-phosphogluconate dehydrogenase C-terminal domain-like"/>
    <property type="match status" value="1"/>
</dbReference>
<dbReference type="GO" id="GO:0047952">
    <property type="term" value="F:glycerol-3-phosphate dehydrogenase [NAD(P)+] activity"/>
    <property type="evidence" value="ECO:0007669"/>
    <property type="project" value="UniProtKB-EC"/>
</dbReference>
<reference evidence="15 16" key="1">
    <citation type="submission" date="2016-01" db="EMBL/GenBank/DDBJ databases">
        <authorList>
            <person name="Mitreva M."/>
            <person name="Pepin K.H."/>
            <person name="Mihindukulasuriya K.A."/>
            <person name="Fulton R."/>
            <person name="Fronick C."/>
            <person name="O'Laughlin M."/>
            <person name="Miner T."/>
            <person name="Herter B."/>
            <person name="Rosa B.A."/>
            <person name="Cordes M."/>
            <person name="Tomlinson C."/>
            <person name="Wollam A."/>
            <person name="Palsikar V.B."/>
            <person name="Mardis E.R."/>
            <person name="Wilson R.K."/>
        </authorList>
    </citation>
    <scope>NUCLEOTIDE SEQUENCE [LARGE SCALE GENOMIC DNA]</scope>
    <source>
        <strain evidence="15 16">DNF00696</strain>
    </source>
</reference>
<comment type="catalytic activity">
    <reaction evidence="12">
        <text>sn-glycerol 3-phosphate + NADP(+) = dihydroxyacetone phosphate + NADPH + H(+)</text>
        <dbReference type="Rhea" id="RHEA:11096"/>
        <dbReference type="ChEBI" id="CHEBI:15378"/>
        <dbReference type="ChEBI" id="CHEBI:57597"/>
        <dbReference type="ChEBI" id="CHEBI:57642"/>
        <dbReference type="ChEBI" id="CHEBI:57783"/>
        <dbReference type="ChEBI" id="CHEBI:58349"/>
        <dbReference type="EC" id="1.1.1.94"/>
    </reaction>
</comment>
<evidence type="ECO:0000259" key="13">
    <source>
        <dbReference type="Pfam" id="PF01210"/>
    </source>
</evidence>
<dbReference type="InterPro" id="IPR011128">
    <property type="entry name" value="G3P_DH_NAD-dep_N"/>
</dbReference>
<evidence type="ECO:0000256" key="6">
    <source>
        <dbReference type="ARBA" id="ARBA00023209"/>
    </source>
</evidence>
<keyword evidence="4 10" id="KW-0520">NAD</keyword>
<organism evidence="15 16">
    <name type="scientific">Varibaculum cambriense</name>
    <dbReference type="NCBI Taxonomy" id="184870"/>
    <lineage>
        <taxon>Bacteria</taxon>
        <taxon>Bacillati</taxon>
        <taxon>Actinomycetota</taxon>
        <taxon>Actinomycetes</taxon>
        <taxon>Actinomycetales</taxon>
        <taxon>Actinomycetaceae</taxon>
        <taxon>Varibaculum</taxon>
    </lineage>
</organism>
<dbReference type="GO" id="GO:0005829">
    <property type="term" value="C:cytosol"/>
    <property type="evidence" value="ECO:0007669"/>
    <property type="project" value="TreeGrafter"/>
</dbReference>
<keyword evidence="5" id="KW-0443">Lipid metabolism</keyword>
<feature type="binding site" evidence="9">
    <location>
        <position position="123"/>
    </location>
    <ligand>
        <name>substrate</name>
    </ligand>
</feature>
<dbReference type="GO" id="GO:0008654">
    <property type="term" value="P:phospholipid biosynthetic process"/>
    <property type="evidence" value="ECO:0007669"/>
    <property type="project" value="UniProtKB-KW"/>
</dbReference>
<evidence type="ECO:0000256" key="3">
    <source>
        <dbReference type="ARBA" id="ARBA00023002"/>
    </source>
</evidence>
<protein>
    <recommendedName>
        <fullName evidence="12">Glycerol-3-phosphate dehydrogenase</fullName>
        <ecNumber evidence="12">1.1.1.94</ecNumber>
    </recommendedName>
</protein>
<dbReference type="Proteomes" id="UP000070572">
    <property type="component" value="Unassembled WGS sequence"/>
</dbReference>
<dbReference type="PANTHER" id="PTHR11728:SF1">
    <property type="entry name" value="GLYCEROL-3-PHOSPHATE DEHYDROGENASE [NAD(+)] 2, CHLOROPLASTIC"/>
    <property type="match status" value="1"/>
</dbReference>
<dbReference type="Pfam" id="PF07479">
    <property type="entry name" value="NAD_Gly3P_dh_C"/>
    <property type="match status" value="1"/>
</dbReference>
<evidence type="ECO:0000256" key="5">
    <source>
        <dbReference type="ARBA" id="ARBA00023098"/>
    </source>
</evidence>
<dbReference type="InterPro" id="IPR006168">
    <property type="entry name" value="G3P_DH_NAD-dep"/>
</dbReference>